<accession>A0A8R7QVQ9</accession>
<sequence length="62" mass="7058">MSKHCASCSSIFFDEQYLFSFCRFTIAYANNLTFCNSKGWWSYCSRVPATKMLCHGPTLAGK</sequence>
<dbReference type="AlphaFoldDB" id="A0A8R7QVQ9"/>
<name>A0A8R7QVQ9_TRIUA</name>
<reference evidence="2" key="1">
    <citation type="journal article" date="2013" name="Nature">
        <title>Draft genome of the wheat A-genome progenitor Triticum urartu.</title>
        <authorList>
            <person name="Ling H.Q."/>
            <person name="Zhao S."/>
            <person name="Liu D."/>
            <person name="Wang J."/>
            <person name="Sun H."/>
            <person name="Zhang C."/>
            <person name="Fan H."/>
            <person name="Li D."/>
            <person name="Dong L."/>
            <person name="Tao Y."/>
            <person name="Gao C."/>
            <person name="Wu H."/>
            <person name="Li Y."/>
            <person name="Cui Y."/>
            <person name="Guo X."/>
            <person name="Zheng S."/>
            <person name="Wang B."/>
            <person name="Yu K."/>
            <person name="Liang Q."/>
            <person name="Yang W."/>
            <person name="Lou X."/>
            <person name="Chen J."/>
            <person name="Feng M."/>
            <person name="Jian J."/>
            <person name="Zhang X."/>
            <person name="Luo G."/>
            <person name="Jiang Y."/>
            <person name="Liu J."/>
            <person name="Wang Z."/>
            <person name="Sha Y."/>
            <person name="Zhang B."/>
            <person name="Wu H."/>
            <person name="Tang D."/>
            <person name="Shen Q."/>
            <person name="Xue P."/>
            <person name="Zou S."/>
            <person name="Wang X."/>
            <person name="Liu X."/>
            <person name="Wang F."/>
            <person name="Yang Y."/>
            <person name="An X."/>
            <person name="Dong Z."/>
            <person name="Zhang K."/>
            <person name="Zhang X."/>
            <person name="Luo M.C."/>
            <person name="Dvorak J."/>
            <person name="Tong Y."/>
            <person name="Wang J."/>
            <person name="Yang H."/>
            <person name="Li Z."/>
            <person name="Wang D."/>
            <person name="Zhang A."/>
            <person name="Wang J."/>
        </authorList>
    </citation>
    <scope>NUCLEOTIDE SEQUENCE</scope>
    <source>
        <strain evidence="2">cv. G1812</strain>
    </source>
</reference>
<proteinExistence type="predicted"/>
<reference evidence="1" key="3">
    <citation type="submission" date="2022-06" db="UniProtKB">
        <authorList>
            <consortium name="EnsemblPlants"/>
        </authorList>
    </citation>
    <scope>IDENTIFICATION</scope>
</reference>
<reference evidence="1" key="2">
    <citation type="submission" date="2018-03" db="EMBL/GenBank/DDBJ databases">
        <title>The Triticum urartu genome reveals the dynamic nature of wheat genome evolution.</title>
        <authorList>
            <person name="Ling H."/>
            <person name="Ma B."/>
            <person name="Shi X."/>
            <person name="Liu H."/>
            <person name="Dong L."/>
            <person name="Sun H."/>
            <person name="Cao Y."/>
            <person name="Gao Q."/>
            <person name="Zheng S."/>
            <person name="Li Y."/>
            <person name="Yu Y."/>
            <person name="Du H."/>
            <person name="Qi M."/>
            <person name="Li Y."/>
            <person name="Yu H."/>
            <person name="Cui Y."/>
            <person name="Wang N."/>
            <person name="Chen C."/>
            <person name="Wu H."/>
            <person name="Zhao Y."/>
            <person name="Zhang J."/>
            <person name="Li Y."/>
            <person name="Zhou W."/>
            <person name="Zhang B."/>
            <person name="Hu W."/>
            <person name="Eijk M."/>
            <person name="Tang J."/>
            <person name="Witsenboer H."/>
            <person name="Zhao S."/>
            <person name="Li Z."/>
            <person name="Zhang A."/>
            <person name="Wang D."/>
            <person name="Liang C."/>
        </authorList>
    </citation>
    <scope>NUCLEOTIDE SEQUENCE [LARGE SCALE GENOMIC DNA]</scope>
    <source>
        <strain evidence="1">cv. G1812</strain>
    </source>
</reference>
<organism evidence="1 2">
    <name type="scientific">Triticum urartu</name>
    <name type="common">Red wild einkorn</name>
    <name type="synonym">Crithodium urartu</name>
    <dbReference type="NCBI Taxonomy" id="4572"/>
    <lineage>
        <taxon>Eukaryota</taxon>
        <taxon>Viridiplantae</taxon>
        <taxon>Streptophyta</taxon>
        <taxon>Embryophyta</taxon>
        <taxon>Tracheophyta</taxon>
        <taxon>Spermatophyta</taxon>
        <taxon>Magnoliopsida</taxon>
        <taxon>Liliopsida</taxon>
        <taxon>Poales</taxon>
        <taxon>Poaceae</taxon>
        <taxon>BOP clade</taxon>
        <taxon>Pooideae</taxon>
        <taxon>Triticodae</taxon>
        <taxon>Triticeae</taxon>
        <taxon>Triticinae</taxon>
        <taxon>Triticum</taxon>
    </lineage>
</organism>
<evidence type="ECO:0000313" key="2">
    <source>
        <dbReference type="Proteomes" id="UP000015106"/>
    </source>
</evidence>
<dbReference type="Proteomes" id="UP000015106">
    <property type="component" value="Chromosome 7"/>
</dbReference>
<protein>
    <submittedName>
        <fullName evidence="1">Uncharacterized protein</fullName>
    </submittedName>
</protein>
<evidence type="ECO:0000313" key="1">
    <source>
        <dbReference type="EnsemblPlants" id="TuG1812G0700001361.01.T01"/>
    </source>
</evidence>
<dbReference type="Gramene" id="TuG1812G0700001361.01.T01">
    <property type="protein sequence ID" value="TuG1812G0700001361.01.T01"/>
    <property type="gene ID" value="TuG1812G0700001361.01"/>
</dbReference>
<dbReference type="EnsemblPlants" id="TuG1812G0700001361.01.T01">
    <property type="protein sequence ID" value="TuG1812G0700001361.01.T01"/>
    <property type="gene ID" value="TuG1812G0700001361.01"/>
</dbReference>
<keyword evidence="2" id="KW-1185">Reference proteome</keyword>